<gene>
    <name evidence="2 4" type="ORF">BDZ99DRAFT_464298</name>
</gene>
<feature type="region of interest" description="Disordered" evidence="1">
    <location>
        <begin position="1"/>
        <end position="43"/>
    </location>
</feature>
<evidence type="ECO:0000313" key="4">
    <source>
        <dbReference type="RefSeq" id="XP_033575378.1"/>
    </source>
</evidence>
<feature type="compositionally biased region" description="Basic and acidic residues" evidence="1">
    <location>
        <begin position="22"/>
        <end position="31"/>
    </location>
</feature>
<name>A0A6A6YKB5_9PEZI</name>
<dbReference type="OrthoDB" id="5289641at2759"/>
<organism evidence="2">
    <name type="scientific">Mytilinidion resinicola</name>
    <dbReference type="NCBI Taxonomy" id="574789"/>
    <lineage>
        <taxon>Eukaryota</taxon>
        <taxon>Fungi</taxon>
        <taxon>Dikarya</taxon>
        <taxon>Ascomycota</taxon>
        <taxon>Pezizomycotina</taxon>
        <taxon>Dothideomycetes</taxon>
        <taxon>Pleosporomycetidae</taxon>
        <taxon>Mytilinidiales</taxon>
        <taxon>Mytilinidiaceae</taxon>
        <taxon>Mytilinidion</taxon>
    </lineage>
</organism>
<feature type="compositionally biased region" description="Low complexity" evidence="1">
    <location>
        <begin position="34"/>
        <end position="43"/>
    </location>
</feature>
<dbReference type="PANTHER" id="PTHR39697">
    <property type="entry name" value="RICIN B LECTIN DOMAIN-CONTAINING PROTEIN-RELATED"/>
    <property type="match status" value="1"/>
</dbReference>
<dbReference type="GeneID" id="54461171"/>
<accession>A0A6A6YKB5</accession>
<protein>
    <recommendedName>
        <fullName evidence="5">Ricin B lectin domain-containing protein</fullName>
    </recommendedName>
</protein>
<evidence type="ECO:0000256" key="1">
    <source>
        <dbReference type="SAM" id="MobiDB-lite"/>
    </source>
</evidence>
<dbReference type="RefSeq" id="XP_033575378.1">
    <property type="nucleotide sequence ID" value="XM_033720278.1"/>
</dbReference>
<dbReference type="AlphaFoldDB" id="A0A6A6YKB5"/>
<reference evidence="4" key="2">
    <citation type="submission" date="2020-04" db="EMBL/GenBank/DDBJ databases">
        <authorList>
            <consortium name="NCBI Genome Project"/>
        </authorList>
    </citation>
    <scope>NUCLEOTIDE SEQUENCE</scope>
    <source>
        <strain evidence="4">CBS 304.34</strain>
    </source>
</reference>
<reference evidence="2 4" key="1">
    <citation type="journal article" date="2020" name="Stud. Mycol.">
        <title>101 Dothideomycetes genomes: a test case for predicting lifestyles and emergence of pathogens.</title>
        <authorList>
            <person name="Haridas S."/>
            <person name="Albert R."/>
            <person name="Binder M."/>
            <person name="Bloem J."/>
            <person name="Labutti K."/>
            <person name="Salamov A."/>
            <person name="Andreopoulos B."/>
            <person name="Baker S."/>
            <person name="Barry K."/>
            <person name="Bills G."/>
            <person name="Bluhm B."/>
            <person name="Cannon C."/>
            <person name="Castanera R."/>
            <person name="Culley D."/>
            <person name="Daum C."/>
            <person name="Ezra D."/>
            <person name="Gonzalez J."/>
            <person name="Henrissat B."/>
            <person name="Kuo A."/>
            <person name="Liang C."/>
            <person name="Lipzen A."/>
            <person name="Lutzoni F."/>
            <person name="Magnuson J."/>
            <person name="Mondo S."/>
            <person name="Nolan M."/>
            <person name="Ohm R."/>
            <person name="Pangilinan J."/>
            <person name="Park H.-J."/>
            <person name="Ramirez L."/>
            <person name="Alfaro M."/>
            <person name="Sun H."/>
            <person name="Tritt A."/>
            <person name="Yoshinaga Y."/>
            <person name="Zwiers L.-H."/>
            <person name="Turgeon B."/>
            <person name="Goodwin S."/>
            <person name="Spatafora J."/>
            <person name="Crous P."/>
            <person name="Grigoriev I."/>
        </authorList>
    </citation>
    <scope>NUCLEOTIDE SEQUENCE</scope>
    <source>
        <strain evidence="2 4">CBS 304.34</strain>
    </source>
</reference>
<evidence type="ECO:0008006" key="5">
    <source>
        <dbReference type="Google" id="ProtNLM"/>
    </source>
</evidence>
<sequence>MAPNQADAASLPYTPSTTSRGVSDRLDKEDNTQSSLSSSVPSPGSSFLIQSVATGKVITFQQGRVVLGPLGSHIMTRWQCVENKGWLGFQDPASGMFLGYDKNEELCCAVSRQNLWENFCVGQRPEGGYLLLMMHYKNWCTLFWNDLRPVGIKVENGSEKLAMVEDWQSDAIAWQFIRV</sequence>
<evidence type="ECO:0000313" key="2">
    <source>
        <dbReference type="EMBL" id="KAF2808414.1"/>
    </source>
</evidence>
<proteinExistence type="predicted"/>
<keyword evidence="3" id="KW-1185">Reference proteome</keyword>
<evidence type="ECO:0000313" key="3">
    <source>
        <dbReference type="Proteomes" id="UP000504636"/>
    </source>
</evidence>
<dbReference type="PANTHER" id="PTHR39697:SF2">
    <property type="entry name" value="CYANOVIRIN-N DOMAIN-CONTAINING PROTEIN"/>
    <property type="match status" value="1"/>
</dbReference>
<dbReference type="Proteomes" id="UP000504636">
    <property type="component" value="Unplaced"/>
</dbReference>
<reference evidence="4" key="3">
    <citation type="submission" date="2025-04" db="UniProtKB">
        <authorList>
            <consortium name="RefSeq"/>
        </authorList>
    </citation>
    <scope>IDENTIFICATION</scope>
    <source>
        <strain evidence="4">CBS 304.34</strain>
    </source>
</reference>
<dbReference type="EMBL" id="MU003703">
    <property type="protein sequence ID" value="KAF2808414.1"/>
    <property type="molecule type" value="Genomic_DNA"/>
</dbReference>